<dbReference type="EMBL" id="CAFAAB010000165">
    <property type="protein sequence ID" value="CAB4791391.1"/>
    <property type="molecule type" value="Genomic_DNA"/>
</dbReference>
<dbReference type="InterPro" id="IPR001646">
    <property type="entry name" value="5peptide_repeat"/>
</dbReference>
<evidence type="ECO:0000313" key="1">
    <source>
        <dbReference type="EMBL" id="CAB4791391.1"/>
    </source>
</evidence>
<dbReference type="Gene3D" id="2.160.20.80">
    <property type="entry name" value="E3 ubiquitin-protein ligase SopA"/>
    <property type="match status" value="1"/>
</dbReference>
<name>A0A6J6X1Z7_9ZZZZ</name>
<proteinExistence type="predicted"/>
<dbReference type="Pfam" id="PF00805">
    <property type="entry name" value="Pentapeptide"/>
    <property type="match status" value="2"/>
</dbReference>
<dbReference type="InterPro" id="IPR051082">
    <property type="entry name" value="Pentapeptide-BTB/POZ_domain"/>
</dbReference>
<gene>
    <name evidence="1" type="ORF">UFOPK2958_01229</name>
</gene>
<dbReference type="AlphaFoldDB" id="A0A6J6X1Z7"/>
<protein>
    <submittedName>
        <fullName evidence="1">Unannotated protein</fullName>
    </submittedName>
</protein>
<dbReference type="PANTHER" id="PTHR14136">
    <property type="entry name" value="BTB_POZ DOMAIN-CONTAINING PROTEIN KCTD9"/>
    <property type="match status" value="1"/>
</dbReference>
<organism evidence="1">
    <name type="scientific">freshwater metagenome</name>
    <dbReference type="NCBI Taxonomy" id="449393"/>
    <lineage>
        <taxon>unclassified sequences</taxon>
        <taxon>metagenomes</taxon>
        <taxon>ecological metagenomes</taxon>
    </lineage>
</organism>
<reference evidence="1" key="1">
    <citation type="submission" date="2020-05" db="EMBL/GenBank/DDBJ databases">
        <authorList>
            <person name="Chiriac C."/>
            <person name="Salcher M."/>
            <person name="Ghai R."/>
            <person name="Kavagutti S V."/>
        </authorList>
    </citation>
    <scope>NUCLEOTIDE SEQUENCE</scope>
</reference>
<dbReference type="SUPFAM" id="SSF141571">
    <property type="entry name" value="Pentapeptide repeat-like"/>
    <property type="match status" value="1"/>
</dbReference>
<accession>A0A6J6X1Z7</accession>
<dbReference type="PANTHER" id="PTHR14136:SF17">
    <property type="entry name" value="BTB_POZ DOMAIN-CONTAINING PROTEIN KCTD9"/>
    <property type="match status" value="1"/>
</dbReference>
<sequence length="212" mass="21207">MAGLLLGGTLGSFGVAAATSTPSTTVFYACLNVKAGTMNHISTTQAPKCATGNINTGISLPSGVFFANGYLITPSAFLESADLGGANLNGGNLNHANLTGADLTGADLSGADLSGADLNNAYLLRADLNNANLTNANLYGGDLRNADLSHANLSNADLSNVDLDGANLTNANLTGVSFGDEEMGTLTYLADANFTGATCPNGIVHGQSGADC</sequence>